<sequence>MVNQHVMLGAVACRGGALLLVDGVSGWAGMCRRLQNQGADGKQQDADCNLAQSAIPRPKSNSCTLAHAPPAFSVPRETDALPRSRRAPPAVTRPLR</sequence>
<gene>
    <name evidence="2" type="ORF">Ga0061067_111112</name>
</gene>
<dbReference type="EMBL" id="CYHE01000011">
    <property type="protein sequence ID" value="CUA98996.1"/>
    <property type="molecule type" value="Genomic_DNA"/>
</dbReference>
<evidence type="ECO:0000256" key="1">
    <source>
        <dbReference type="SAM" id="MobiDB-lite"/>
    </source>
</evidence>
<dbReference type="Proteomes" id="UP000183900">
    <property type="component" value="Unassembled WGS sequence"/>
</dbReference>
<reference evidence="3" key="1">
    <citation type="submission" date="2015-08" db="EMBL/GenBank/DDBJ databases">
        <authorList>
            <person name="Varghese N."/>
        </authorList>
    </citation>
    <scope>NUCLEOTIDE SEQUENCE [LARGE SCALE GENOMIC DNA]</scope>
    <source>
        <strain evidence="3">DSM 23407</strain>
    </source>
</reference>
<feature type="region of interest" description="Disordered" evidence="1">
    <location>
        <begin position="69"/>
        <end position="96"/>
    </location>
</feature>
<proteinExistence type="predicted"/>
<evidence type="ECO:0000313" key="3">
    <source>
        <dbReference type="Proteomes" id="UP000183900"/>
    </source>
</evidence>
<protein>
    <submittedName>
        <fullName evidence="2">Uncharacterized protein</fullName>
    </submittedName>
</protein>
<name>A0A0K6I7C3_9HYPH</name>
<organism evidence="2 3">
    <name type="scientific">Pannonibacter indicus</name>
    <dbReference type="NCBI Taxonomy" id="466044"/>
    <lineage>
        <taxon>Bacteria</taxon>
        <taxon>Pseudomonadati</taxon>
        <taxon>Pseudomonadota</taxon>
        <taxon>Alphaproteobacteria</taxon>
        <taxon>Hyphomicrobiales</taxon>
        <taxon>Stappiaceae</taxon>
        <taxon>Pannonibacter</taxon>
    </lineage>
</organism>
<dbReference type="AlphaFoldDB" id="A0A0K6I7C3"/>
<keyword evidence="3" id="KW-1185">Reference proteome</keyword>
<accession>A0A0K6I7C3</accession>
<evidence type="ECO:0000313" key="2">
    <source>
        <dbReference type="EMBL" id="CUA98996.1"/>
    </source>
</evidence>